<organism evidence="1 2">
    <name type="scientific">Klebsiella michiganensis</name>
    <dbReference type="NCBI Taxonomy" id="1134687"/>
    <lineage>
        <taxon>Bacteria</taxon>
        <taxon>Pseudomonadati</taxon>
        <taxon>Pseudomonadota</taxon>
        <taxon>Gammaproteobacteria</taxon>
        <taxon>Enterobacterales</taxon>
        <taxon>Enterobacteriaceae</taxon>
        <taxon>Klebsiella/Raoultella group</taxon>
        <taxon>Klebsiella</taxon>
    </lineage>
</organism>
<reference evidence="1 2" key="1">
    <citation type="submission" date="2018-06" db="EMBL/GenBank/DDBJ databases">
        <authorList>
            <consortium name="Pathogen Informatics"/>
            <person name="Doyle S."/>
        </authorList>
    </citation>
    <scope>NUCLEOTIDE SEQUENCE [LARGE SCALE GENOMIC DNA]</scope>
    <source>
        <strain evidence="1 2">NCTC11685</strain>
    </source>
</reference>
<sequence>MPAGNHEIKCMACGLNCPIEAEDKMERSLCGERKFSVWPDKNYFFKRAVNDLVFREITCFLPEGMVVVDFSLDNILYFLHEEWAEKLQETGLKVILLADKSMLPWLIFGCCAPDYYGRWWKSTIA</sequence>
<name>A0A7H4N5G5_9ENTR</name>
<evidence type="ECO:0000313" key="2">
    <source>
        <dbReference type="Proteomes" id="UP000254863"/>
    </source>
</evidence>
<dbReference type="Proteomes" id="UP000254863">
    <property type="component" value="Unassembled WGS sequence"/>
</dbReference>
<protein>
    <submittedName>
        <fullName evidence="1">RmbA</fullName>
    </submittedName>
</protein>
<dbReference type="EMBL" id="UGMS01000001">
    <property type="protein sequence ID" value="STV78650.1"/>
    <property type="molecule type" value="Genomic_DNA"/>
</dbReference>
<proteinExistence type="predicted"/>
<gene>
    <name evidence="1" type="ORF">NCTC11685_02292</name>
</gene>
<evidence type="ECO:0000313" key="1">
    <source>
        <dbReference type="EMBL" id="STV78650.1"/>
    </source>
</evidence>
<comment type="caution">
    <text evidence="1">The sequence shown here is derived from an EMBL/GenBank/DDBJ whole genome shotgun (WGS) entry which is preliminary data.</text>
</comment>
<dbReference type="AlphaFoldDB" id="A0A7H4N5G5"/>
<accession>A0A7H4N5G5</accession>